<keyword evidence="3" id="KW-1185">Reference proteome</keyword>
<organism evidence="2 3">
    <name type="scientific">Nitrososphaera viennensis EN76</name>
    <dbReference type="NCBI Taxonomy" id="926571"/>
    <lineage>
        <taxon>Archaea</taxon>
        <taxon>Nitrososphaerota</taxon>
        <taxon>Nitrososphaeria</taxon>
        <taxon>Nitrososphaerales</taxon>
        <taxon>Nitrososphaeraceae</taxon>
        <taxon>Nitrososphaera</taxon>
    </lineage>
</organism>
<dbReference type="HOGENOM" id="CLU_067489_0_0_2"/>
<proteinExistence type="predicted"/>
<keyword evidence="1" id="KW-0812">Transmembrane</keyword>
<keyword evidence="1" id="KW-0472">Membrane</keyword>
<dbReference type="AlphaFoldDB" id="A0A060HFG1"/>
<accession>A0A060HFG1</accession>
<name>A0A060HFG1_9ARCH</name>
<keyword evidence="1" id="KW-1133">Transmembrane helix</keyword>
<gene>
    <name evidence="2" type="ORF">NVIE_001500</name>
</gene>
<evidence type="ECO:0000313" key="2">
    <source>
        <dbReference type="EMBL" id="AIC14333.1"/>
    </source>
</evidence>
<feature type="transmembrane region" description="Helical" evidence="1">
    <location>
        <begin position="328"/>
        <end position="349"/>
    </location>
</feature>
<dbReference type="EMBL" id="CP007536">
    <property type="protein sequence ID" value="AIC14333.1"/>
    <property type="molecule type" value="Genomic_DNA"/>
</dbReference>
<dbReference type="STRING" id="926571.NVIE_001500"/>
<evidence type="ECO:0000256" key="1">
    <source>
        <dbReference type="SAM" id="Phobius"/>
    </source>
</evidence>
<dbReference type="KEGG" id="nvn:NVIE_001500"/>
<evidence type="ECO:0000313" key="3">
    <source>
        <dbReference type="Proteomes" id="UP000027093"/>
    </source>
</evidence>
<dbReference type="Proteomes" id="UP000027093">
    <property type="component" value="Chromosome"/>
</dbReference>
<reference evidence="2 3" key="1">
    <citation type="journal article" date="2014" name="Int. J. Syst. Evol. Microbiol.">
        <title>Nitrososphaera viennensis gen. nov., sp. nov., an aerobic and mesophilic, ammonia-oxidizing archaeon from soil and a member of the archaeal phylum Thaumarchaeota.</title>
        <authorList>
            <person name="Stieglmeier M."/>
            <person name="Klingl A."/>
            <person name="Alves R.J."/>
            <person name="Rittmann S.K."/>
            <person name="Melcher M."/>
            <person name="Leisch N."/>
            <person name="Schleper C."/>
        </authorList>
    </citation>
    <scope>NUCLEOTIDE SEQUENCE [LARGE SCALE GENOMIC DNA]</scope>
    <source>
        <strain evidence="2">EN76</strain>
    </source>
</reference>
<sequence length="353" mass="37864">MKSLSVVVATLFAILLASSVAPAAFANDMNAVLVPERDKAEGHYIAVKNISLRYPPGSPISQELNGKVDRVQFTLKGDANSTDNGVANAINAFNKAMLEAQSPVVVTNMTITYTGVIRGFENNALMSYKIEAVPQMEKFVINGGGNQSSTTGDVVDLEWRRIVVTDPIVLNAPDVGEIEITKPINLIDKTHKDLAKQIFESQASSIFTTSILNFDKFKQPMGTWHFLFDPSGSLVESSSFYKEESGAKVVSIYSLGESSFREGTFEPEEEDATATIGGAQVQVHSQVPAPSGQIQIAGFAKIDQSAGSNIAVVTREAPADVQNATGNFPLQVLLVLGGMMGAIAVFILFKARK</sequence>
<protein>
    <submittedName>
        <fullName evidence="2">Uncharacterized protein</fullName>
    </submittedName>
</protein>